<proteinExistence type="predicted"/>
<organism evidence="1 2">
    <name type="scientific">Sulfurimicrobium lacus</name>
    <dbReference type="NCBI Taxonomy" id="2715678"/>
    <lineage>
        <taxon>Bacteria</taxon>
        <taxon>Pseudomonadati</taxon>
        <taxon>Pseudomonadota</taxon>
        <taxon>Betaproteobacteria</taxon>
        <taxon>Nitrosomonadales</taxon>
        <taxon>Sulfuricellaceae</taxon>
        <taxon>Sulfurimicrobium</taxon>
    </lineage>
</organism>
<reference evidence="2" key="1">
    <citation type="submission" date="2020-03" db="EMBL/GenBank/DDBJ databases">
        <title>Complete genome sequence of sulfur-oxidizing bacterium skT11.</title>
        <authorList>
            <person name="Kanda M."/>
            <person name="Kojima H."/>
            <person name="Fukui M."/>
        </authorList>
    </citation>
    <scope>NUCLEOTIDE SEQUENCE [LARGE SCALE GENOMIC DNA]</scope>
    <source>
        <strain evidence="2">skT11</strain>
    </source>
</reference>
<keyword evidence="2" id="KW-1185">Reference proteome</keyword>
<dbReference type="RefSeq" id="WP_173059084.1">
    <property type="nucleotide sequence ID" value="NZ_AP022853.1"/>
</dbReference>
<name>A0A6F8V8J5_9PROT</name>
<sequence length="84" mass="9455">MPVRNIFYDPASQLVGEHFALIYAPQRKRKRFPENCVQVMASEEAACGGADAAKNLFPGRVLGPSRSSEGFNLYYLVDWLECRT</sequence>
<accession>A0A6F8V8J5</accession>
<evidence type="ECO:0000313" key="1">
    <source>
        <dbReference type="EMBL" id="BCB25326.1"/>
    </source>
</evidence>
<protein>
    <submittedName>
        <fullName evidence="1">Uncharacterized protein</fullName>
    </submittedName>
</protein>
<dbReference type="Proteomes" id="UP000502260">
    <property type="component" value="Chromosome"/>
</dbReference>
<dbReference type="KEGG" id="slac:SKTS_02120"/>
<evidence type="ECO:0000313" key="2">
    <source>
        <dbReference type="Proteomes" id="UP000502260"/>
    </source>
</evidence>
<gene>
    <name evidence="1" type="ORF">SKTS_02120</name>
</gene>
<dbReference type="EMBL" id="AP022853">
    <property type="protein sequence ID" value="BCB25326.1"/>
    <property type="molecule type" value="Genomic_DNA"/>
</dbReference>
<dbReference type="AlphaFoldDB" id="A0A6F8V8J5"/>